<evidence type="ECO:0000313" key="2">
    <source>
        <dbReference type="Proteomes" id="UP001589887"/>
    </source>
</evidence>
<keyword evidence="2" id="KW-1185">Reference proteome</keyword>
<proteinExistence type="predicted"/>
<accession>A0ABV6T9Y8</accession>
<dbReference type="RefSeq" id="WP_394316448.1">
    <property type="nucleotide sequence ID" value="NZ_JBHMQV010000001.1"/>
</dbReference>
<reference evidence="1 2" key="1">
    <citation type="submission" date="2024-09" db="EMBL/GenBank/DDBJ databases">
        <authorList>
            <person name="Sun Q."/>
            <person name="Mori K."/>
        </authorList>
    </citation>
    <scope>NUCLEOTIDE SEQUENCE [LARGE SCALE GENOMIC DNA]</scope>
    <source>
        <strain evidence="1 2">JCM 4557</strain>
    </source>
</reference>
<name>A0ABV6T9Y8_9ACTN</name>
<dbReference type="Proteomes" id="UP001589887">
    <property type="component" value="Unassembled WGS sequence"/>
</dbReference>
<organism evidence="1 2">
    <name type="scientific">Streptomyces noboritoensis</name>
    <dbReference type="NCBI Taxonomy" id="67337"/>
    <lineage>
        <taxon>Bacteria</taxon>
        <taxon>Bacillati</taxon>
        <taxon>Actinomycetota</taxon>
        <taxon>Actinomycetes</taxon>
        <taxon>Kitasatosporales</taxon>
        <taxon>Streptomycetaceae</taxon>
        <taxon>Streptomyces</taxon>
    </lineage>
</organism>
<sequence length="121" mass="12915">MPYETGAKVKLTRDVQVTANDTAPRVGYPGPLFLAEGLVGIVTGAAKEVGGYAQEQLALLDQQIRAGHLPGDATLLLEQLRQQIFGPAAYGAGAGSQLRYRVRFENGFVLDGLGEDWLTQA</sequence>
<protein>
    <submittedName>
        <fullName evidence="1">Uncharacterized protein</fullName>
    </submittedName>
</protein>
<evidence type="ECO:0000313" key="1">
    <source>
        <dbReference type="EMBL" id="MFC0842613.1"/>
    </source>
</evidence>
<dbReference type="EMBL" id="JBHMQV010000001">
    <property type="protein sequence ID" value="MFC0842613.1"/>
    <property type="molecule type" value="Genomic_DNA"/>
</dbReference>
<comment type="caution">
    <text evidence="1">The sequence shown here is derived from an EMBL/GenBank/DDBJ whole genome shotgun (WGS) entry which is preliminary data.</text>
</comment>
<gene>
    <name evidence="1" type="ORF">ACFH04_02535</name>
</gene>